<feature type="coiled-coil region" evidence="12">
    <location>
        <begin position="1264"/>
        <end position="1291"/>
    </location>
</feature>
<protein>
    <recommendedName>
        <fullName evidence="4">DNA helicase</fullName>
        <ecNumber evidence="4">3.6.4.12</ecNumber>
    </recommendedName>
</protein>
<dbReference type="Pfam" id="PF13086">
    <property type="entry name" value="AAA_11"/>
    <property type="match status" value="1"/>
</dbReference>
<feature type="compositionally biased region" description="Polar residues" evidence="13">
    <location>
        <begin position="1229"/>
        <end position="1250"/>
    </location>
</feature>
<dbReference type="GO" id="GO:0005524">
    <property type="term" value="F:ATP binding"/>
    <property type="evidence" value="ECO:0007669"/>
    <property type="project" value="UniProtKB-KW"/>
</dbReference>
<evidence type="ECO:0000256" key="11">
    <source>
        <dbReference type="ARBA" id="ARBA00048432"/>
    </source>
</evidence>
<evidence type="ECO:0000259" key="14">
    <source>
        <dbReference type="SMART" id="SM00382"/>
    </source>
</evidence>
<feature type="region of interest" description="Disordered" evidence="13">
    <location>
        <begin position="934"/>
        <end position="970"/>
    </location>
</feature>
<keyword evidence="7" id="KW-0378">Hydrolase</keyword>
<feature type="coiled-coil region" evidence="12">
    <location>
        <begin position="1102"/>
        <end position="1129"/>
    </location>
</feature>
<dbReference type="GO" id="GO:0005634">
    <property type="term" value="C:nucleus"/>
    <property type="evidence" value="ECO:0007669"/>
    <property type="project" value="UniProtKB-SubCell"/>
</dbReference>
<gene>
    <name evidence="16" type="ORF">G7Y89_g2920</name>
</gene>
<evidence type="ECO:0000256" key="7">
    <source>
        <dbReference type="ARBA" id="ARBA00022801"/>
    </source>
</evidence>
<dbReference type="InterPro" id="IPR047187">
    <property type="entry name" value="SF1_C_Upf1"/>
</dbReference>
<dbReference type="CDD" id="cd18044">
    <property type="entry name" value="DEXXQc_SMUBP2"/>
    <property type="match status" value="1"/>
</dbReference>
<keyword evidence="8" id="KW-0347">Helicase</keyword>
<dbReference type="Proteomes" id="UP000566819">
    <property type="component" value="Unassembled WGS sequence"/>
</dbReference>
<feature type="region of interest" description="Disordered" evidence="13">
    <location>
        <begin position="1136"/>
        <end position="1250"/>
    </location>
</feature>
<dbReference type="SUPFAM" id="SSF52540">
    <property type="entry name" value="P-loop containing nucleoside triphosphate hydrolases"/>
    <property type="match status" value="1"/>
</dbReference>
<organism evidence="16 17">
    <name type="scientific">Cudoniella acicularis</name>
    <dbReference type="NCBI Taxonomy" id="354080"/>
    <lineage>
        <taxon>Eukaryota</taxon>
        <taxon>Fungi</taxon>
        <taxon>Dikarya</taxon>
        <taxon>Ascomycota</taxon>
        <taxon>Pezizomycotina</taxon>
        <taxon>Leotiomycetes</taxon>
        <taxon>Helotiales</taxon>
        <taxon>Tricladiaceae</taxon>
        <taxon>Cudoniella</taxon>
    </lineage>
</organism>
<dbReference type="PANTHER" id="PTHR43788:SF8">
    <property type="entry name" value="DNA-BINDING PROTEIN SMUBP-2"/>
    <property type="match status" value="1"/>
</dbReference>
<name>A0A8H4RSD8_9HELO</name>
<dbReference type="InterPro" id="IPR050534">
    <property type="entry name" value="Coronavir_polyprotein_1ab"/>
</dbReference>
<dbReference type="CDD" id="cd18808">
    <property type="entry name" value="SF1_C_Upf1"/>
    <property type="match status" value="1"/>
</dbReference>
<dbReference type="PANTHER" id="PTHR43788">
    <property type="entry name" value="DNA2/NAM7 HELICASE FAMILY MEMBER"/>
    <property type="match status" value="1"/>
</dbReference>
<dbReference type="Gene3D" id="3.40.50.300">
    <property type="entry name" value="P-loop containing nucleotide triphosphate hydrolases"/>
    <property type="match status" value="2"/>
</dbReference>
<dbReference type="FunFam" id="3.40.50.300:FF:000326">
    <property type="entry name" value="P-loop containing nucleoside triphosphate hydrolase"/>
    <property type="match status" value="1"/>
</dbReference>
<comment type="catalytic activity">
    <reaction evidence="11">
        <text>ATP + H2O = ADP + phosphate + H(+)</text>
        <dbReference type="Rhea" id="RHEA:13065"/>
        <dbReference type="ChEBI" id="CHEBI:15377"/>
        <dbReference type="ChEBI" id="CHEBI:15378"/>
        <dbReference type="ChEBI" id="CHEBI:30616"/>
        <dbReference type="ChEBI" id="CHEBI:43474"/>
        <dbReference type="ChEBI" id="CHEBI:456216"/>
        <dbReference type="EC" id="3.6.4.12"/>
    </reaction>
    <physiologicalReaction direction="left-to-right" evidence="11">
        <dbReference type="Rhea" id="RHEA:13066"/>
    </physiologicalReaction>
</comment>
<dbReference type="InterPro" id="IPR048761">
    <property type="entry name" value="SMUBP-2_HCS1_1B"/>
</dbReference>
<dbReference type="EMBL" id="JAAMPI010000136">
    <property type="protein sequence ID" value="KAF4635179.1"/>
    <property type="molecule type" value="Genomic_DNA"/>
</dbReference>
<keyword evidence="17" id="KW-1185">Reference proteome</keyword>
<feature type="domain" description="Helicase ATP-binding" evidence="15">
    <location>
        <begin position="202"/>
        <end position="432"/>
    </location>
</feature>
<dbReference type="EC" id="3.6.4.12" evidence="4"/>
<proteinExistence type="inferred from homology"/>
<keyword evidence="9" id="KW-0067">ATP-binding</keyword>
<comment type="similarity">
    <text evidence="3">Belongs to the DNA2/NAM7 helicase family.</text>
</comment>
<dbReference type="Gene3D" id="2.40.30.270">
    <property type="match status" value="1"/>
</dbReference>
<keyword evidence="6" id="KW-0547">Nucleotide-binding</keyword>
<dbReference type="Pfam" id="PF21138">
    <property type="entry name" value="SMUBP-2_HCS1_1B"/>
    <property type="match status" value="1"/>
</dbReference>
<dbReference type="SMART" id="SM00487">
    <property type="entry name" value="DEXDc"/>
    <property type="match status" value="1"/>
</dbReference>
<dbReference type="InterPro" id="IPR003593">
    <property type="entry name" value="AAA+_ATPase"/>
</dbReference>
<feature type="region of interest" description="Disordered" evidence="13">
    <location>
        <begin position="803"/>
        <end position="918"/>
    </location>
</feature>
<feature type="region of interest" description="Disordered" evidence="13">
    <location>
        <begin position="715"/>
        <end position="759"/>
    </location>
</feature>
<evidence type="ECO:0000256" key="10">
    <source>
        <dbReference type="ARBA" id="ARBA00023242"/>
    </source>
</evidence>
<dbReference type="SMART" id="SM00382">
    <property type="entry name" value="AAA"/>
    <property type="match status" value="1"/>
</dbReference>
<dbReference type="InterPro" id="IPR041677">
    <property type="entry name" value="DNA2/NAM7_AAA_11"/>
</dbReference>
<evidence type="ECO:0000256" key="6">
    <source>
        <dbReference type="ARBA" id="ARBA00022741"/>
    </source>
</evidence>
<dbReference type="Pfam" id="PF13087">
    <property type="entry name" value="AAA_12"/>
    <property type="match status" value="1"/>
</dbReference>
<keyword evidence="10" id="KW-0539">Nucleus</keyword>
<reference evidence="16 17" key="1">
    <citation type="submission" date="2020-03" db="EMBL/GenBank/DDBJ databases">
        <title>Draft Genome Sequence of Cudoniella acicularis.</title>
        <authorList>
            <person name="Buettner E."/>
            <person name="Kellner H."/>
        </authorList>
    </citation>
    <scope>NUCLEOTIDE SEQUENCE [LARGE SCALE GENOMIC DNA]</scope>
    <source>
        <strain evidence="16 17">DSM 108380</strain>
    </source>
</reference>
<evidence type="ECO:0000256" key="2">
    <source>
        <dbReference type="ARBA" id="ARBA00004496"/>
    </source>
</evidence>
<dbReference type="InterPro" id="IPR027417">
    <property type="entry name" value="P-loop_NTPase"/>
</dbReference>
<evidence type="ECO:0000259" key="15">
    <source>
        <dbReference type="SMART" id="SM00487"/>
    </source>
</evidence>
<dbReference type="OrthoDB" id="6513042at2759"/>
<dbReference type="InterPro" id="IPR041679">
    <property type="entry name" value="DNA2/NAM7-like_C"/>
</dbReference>
<dbReference type="GO" id="GO:0043139">
    <property type="term" value="F:5'-3' DNA helicase activity"/>
    <property type="evidence" value="ECO:0007669"/>
    <property type="project" value="TreeGrafter"/>
</dbReference>
<dbReference type="GO" id="GO:0005694">
    <property type="term" value="C:chromosome"/>
    <property type="evidence" value="ECO:0007669"/>
    <property type="project" value="UniProtKB-ARBA"/>
</dbReference>
<comment type="caution">
    <text evidence="16">The sequence shown here is derived from an EMBL/GenBank/DDBJ whole genome shotgun (WGS) entry which is preliminary data.</text>
</comment>
<feature type="compositionally biased region" description="Polar residues" evidence="13">
    <location>
        <begin position="1185"/>
        <end position="1202"/>
    </location>
</feature>
<dbReference type="InterPro" id="IPR014001">
    <property type="entry name" value="Helicase_ATP-bd"/>
</dbReference>
<keyword evidence="12" id="KW-0175">Coiled coil</keyword>
<evidence type="ECO:0000256" key="13">
    <source>
        <dbReference type="SAM" id="MobiDB-lite"/>
    </source>
</evidence>
<evidence type="ECO:0000256" key="3">
    <source>
        <dbReference type="ARBA" id="ARBA00007913"/>
    </source>
</evidence>
<evidence type="ECO:0000313" key="16">
    <source>
        <dbReference type="EMBL" id="KAF4635179.1"/>
    </source>
</evidence>
<feature type="compositionally biased region" description="Polar residues" evidence="13">
    <location>
        <begin position="941"/>
        <end position="952"/>
    </location>
</feature>
<feature type="compositionally biased region" description="Polar residues" evidence="13">
    <location>
        <begin position="831"/>
        <end position="850"/>
    </location>
</feature>
<evidence type="ECO:0000256" key="12">
    <source>
        <dbReference type="SAM" id="Coils"/>
    </source>
</evidence>
<sequence>MAPKDAVDILFFATTQLALLDAELQSELSGTSSLISNTSPTSLQRAGIAITNLTLSSQRTGLGGKTVVELVPDSATANSNGELPEHGIRTGDIVIVSEQPAGSAKKREIKEFEAKGSRGVVTRVGRSAVWVALDGDDDDNVAGMRRLWLVKLANDVTYKRMNQTMTRLQKMKSDEYSSFVRVLFRLTSPSPVAESSEPINWVDPGLNDSQKDAIRFALASKEVALIHGPPGTGKTHTLIELILQMLKQNLRVLVCGPSNISVDNIVERLAPHKIPIVRLGHPARLLPSVLNHSLDVLTQTSDAAGIVKDVRKEMDTKQASIKKTRNGRERKAIYGDLRELRKEFREREKKCIGTLIGSSKVVLATLHGAGGFQTKDERFDVVIIDEASQALEAQCWVPLLRASKVVLAGDHLQLPPTIKSLNSKTKPKVKDKDKDKETEGIIKGMSLEETLFDRLLTLHGPGIKRMLTTQYRMHEKIMRFPSDELYESKLIAADGVKARLLKDLPYEVEETEDTVEPLIFFDTQGGDFPEKNEEDVDKKAGKGIMGESKSNEMEAALVKQHVQNLVNAGVQASDIAVITPYNAQLALMARGMKETFPGIELGSVDGFQGREKEAIIVSLVRSNSESEVGFLGEKRRLNVAMTRPRRSLTIIGDSETLQLALKARHQLVPRPNTVNRLLSFGGGLVFSCSQMQQRFGATVGFSNLVHFTTQLPDGAKEATPAENMSKFRPTSKWNGPSRTNTGSSIRGKIGPPIPIPDDDEFPIRTPGTGIAMPLGNEEMEQQIRQRMSTATDLEHATPQTGLAVSNFDEPRQSTPPHAQPPMRESPVRRTNVPSVLRTSVASVPSKSSAGKPQRKKSSFKSVLGRLFGKRRKGGSTSSNETDRSPSGVRAGQHRSDPTALNRSPKESSQKRSASLPINEYNRALRSHSIITTEDFPLHDANNPNRESIQADGQSRPRRATTPSRLWTPTKLPGYADWTGLSPRPASSHARGSRAVSNAEADAAIGMAVTSGSHPNRRSRSLGELRGVISMPTIARRRSDEIRYWRESYDPGILSPMSSNRAEAEDPILPDETDDPLVEPEEAPQPFNFGPMGEMAGMKITQAASLETRVHRLESRMQEMEKTILRLHRNQSMDALHLQDPPKKNTKFQGSSVNRPSTTTSEMSLPKHEIYQDSQYRPQEAGRGNQIRSSSLGSSRPTTTETNAPYHANPGSFPLPNFPSPEAAPVSGRPLSTSTTIRAIPSSSPTMPKDGSFTSEHYTYLTNMILSEQASRQRLESIVQNLQQQLSAVITAQSAAYPTPNSDHATNRMTAGTVGHHEFSNFEQDDSDDEVHYESEEVFQTPNEDRGHFGDDTFGLVNSDDDLKGPSRTMSLSQMTLGRGVQLV</sequence>
<evidence type="ECO:0000256" key="9">
    <source>
        <dbReference type="ARBA" id="ARBA00022840"/>
    </source>
</evidence>
<evidence type="ECO:0000256" key="4">
    <source>
        <dbReference type="ARBA" id="ARBA00012551"/>
    </source>
</evidence>
<feature type="compositionally biased region" description="Polar residues" evidence="13">
    <location>
        <begin position="731"/>
        <end position="744"/>
    </location>
</feature>
<feature type="domain" description="AAA+ ATPase" evidence="14">
    <location>
        <begin position="220"/>
        <end position="672"/>
    </location>
</feature>
<dbReference type="GO" id="GO:0016787">
    <property type="term" value="F:hydrolase activity"/>
    <property type="evidence" value="ECO:0007669"/>
    <property type="project" value="UniProtKB-KW"/>
</dbReference>
<evidence type="ECO:0000256" key="1">
    <source>
        <dbReference type="ARBA" id="ARBA00004123"/>
    </source>
</evidence>
<keyword evidence="5" id="KW-0963">Cytoplasm</keyword>
<evidence type="ECO:0000256" key="5">
    <source>
        <dbReference type="ARBA" id="ARBA00022490"/>
    </source>
</evidence>
<feature type="compositionally biased region" description="Polar residues" evidence="13">
    <location>
        <begin position="1146"/>
        <end position="1162"/>
    </location>
</feature>
<dbReference type="GO" id="GO:0005737">
    <property type="term" value="C:cytoplasm"/>
    <property type="evidence" value="ECO:0007669"/>
    <property type="project" value="UniProtKB-SubCell"/>
</dbReference>
<comment type="subcellular location">
    <subcellularLocation>
        <location evidence="2">Cytoplasm</location>
    </subcellularLocation>
    <subcellularLocation>
        <location evidence="1">Nucleus</location>
    </subcellularLocation>
</comment>
<evidence type="ECO:0000313" key="17">
    <source>
        <dbReference type="Proteomes" id="UP000566819"/>
    </source>
</evidence>
<accession>A0A8H4RSD8</accession>
<evidence type="ECO:0000256" key="8">
    <source>
        <dbReference type="ARBA" id="ARBA00022806"/>
    </source>
</evidence>
<dbReference type="GO" id="GO:0003723">
    <property type="term" value="F:RNA binding"/>
    <property type="evidence" value="ECO:0007669"/>
    <property type="project" value="InterPro"/>
</dbReference>